<dbReference type="InterPro" id="IPR004143">
    <property type="entry name" value="BPL_LPL_catalytic"/>
</dbReference>
<feature type="binding site" evidence="6">
    <location>
        <position position="125"/>
    </location>
    <ligand>
        <name>biotin</name>
        <dbReference type="ChEBI" id="CHEBI:57586"/>
    </ligand>
</feature>
<evidence type="ECO:0000313" key="9">
    <source>
        <dbReference type="Proteomes" id="UP000811899"/>
    </source>
</evidence>
<dbReference type="InterPro" id="IPR045864">
    <property type="entry name" value="aa-tRNA-synth_II/BPL/LPL"/>
</dbReference>
<feature type="domain" description="BPL/LPL catalytic" evidence="7">
    <location>
        <begin position="83"/>
        <end position="269"/>
    </location>
</feature>
<dbReference type="InterPro" id="IPR003142">
    <property type="entry name" value="BPL_C"/>
</dbReference>
<keyword evidence="6" id="KW-0238">DNA-binding</keyword>
<keyword evidence="6" id="KW-0678">Repressor</keyword>
<keyword evidence="2 6" id="KW-0547">Nucleotide-binding</keyword>
<accession>A0AAW4L379</accession>
<sequence length="333" mass="36163">MKNREANPPAQSIDRKILELFLEREGIVSGEELSTILKVSRTAVWKHIKALRLQGYNIEARHSSGYRLVSTPDILTSAALTAGLDAKVLGRKVICLPSTGSTNSEAYRLAEDGAEEGTVIVADSQLQGKGRLGRIWHSPPGVNLYTSLILKPPILPVDAFQLTFLSAVAVARAIEASIATPPFIKWPNDILLNGKKVAGLLNEMSAETERVNFVILGIGVNLNMLPDQFPEDLRYPATSLAIESGRKINRLQFVRQLLESLDSLYTDYLNNGYGPIRDEWVARCGMIGCRVAVSGTSEQIEGVATGIDDSGALLVRKESGVMARVLAGDVKVL</sequence>
<evidence type="ECO:0000256" key="6">
    <source>
        <dbReference type="HAMAP-Rule" id="MF_00978"/>
    </source>
</evidence>
<dbReference type="AlphaFoldDB" id="A0AAW4L379"/>
<evidence type="ECO:0000259" key="7">
    <source>
        <dbReference type="PROSITE" id="PS51733"/>
    </source>
</evidence>
<evidence type="ECO:0000256" key="4">
    <source>
        <dbReference type="ARBA" id="ARBA00023267"/>
    </source>
</evidence>
<dbReference type="Pfam" id="PF08279">
    <property type="entry name" value="HTH_11"/>
    <property type="match status" value="1"/>
</dbReference>
<comment type="function">
    <text evidence="6">Acts both as a biotin--[acetyl-CoA-carboxylase] ligase and a repressor.</text>
</comment>
<evidence type="ECO:0000256" key="5">
    <source>
        <dbReference type="ARBA" id="ARBA00047846"/>
    </source>
</evidence>
<dbReference type="GO" id="GO:0003677">
    <property type="term" value="F:DNA binding"/>
    <property type="evidence" value="ECO:0007669"/>
    <property type="project" value="UniProtKB-UniRule"/>
</dbReference>
<evidence type="ECO:0000256" key="3">
    <source>
        <dbReference type="ARBA" id="ARBA00022840"/>
    </source>
</evidence>
<dbReference type="InterPro" id="IPR030855">
    <property type="entry name" value="Bifunct_BirA"/>
</dbReference>
<organism evidence="8 9">
    <name type="scientific">Geoanaerobacter pelophilus</name>
    <dbReference type="NCBI Taxonomy" id="60036"/>
    <lineage>
        <taxon>Bacteria</taxon>
        <taxon>Pseudomonadati</taxon>
        <taxon>Thermodesulfobacteriota</taxon>
        <taxon>Desulfuromonadia</taxon>
        <taxon>Geobacterales</taxon>
        <taxon>Geobacteraceae</taxon>
        <taxon>Geoanaerobacter</taxon>
    </lineage>
</organism>
<protein>
    <recommendedName>
        <fullName evidence="6">Bifunctional ligase/repressor BirA</fullName>
    </recommendedName>
    <alternativeName>
        <fullName evidence="6">Biotin--[acetyl-CoA-carboxylase] ligase</fullName>
        <ecNumber evidence="6">6.3.4.15</ecNumber>
    </alternativeName>
    <alternativeName>
        <fullName evidence="6">Biotin--protein ligase</fullName>
    </alternativeName>
    <alternativeName>
        <fullName evidence="6">Biotin-[acetyl-CoA carboxylase] synthetase</fullName>
    </alternativeName>
</protein>
<name>A0AAW4L379_9BACT</name>
<dbReference type="Gene3D" id="2.30.30.100">
    <property type="match status" value="1"/>
</dbReference>
<dbReference type="InterPro" id="IPR004408">
    <property type="entry name" value="Biotin_CoA_COase_ligase"/>
</dbReference>
<dbReference type="HAMAP" id="MF_00978">
    <property type="entry name" value="Bifunct_BirA"/>
    <property type="match status" value="1"/>
</dbReference>
<dbReference type="SUPFAM" id="SSF55681">
    <property type="entry name" value="Class II aaRS and biotin synthetases"/>
    <property type="match status" value="1"/>
</dbReference>
<dbReference type="PROSITE" id="PS51733">
    <property type="entry name" value="BPL_LPL_CATALYTIC"/>
    <property type="match status" value="1"/>
</dbReference>
<dbReference type="PANTHER" id="PTHR12835:SF5">
    <property type="entry name" value="BIOTIN--PROTEIN LIGASE"/>
    <property type="match status" value="1"/>
</dbReference>
<dbReference type="EC" id="6.3.4.15" evidence="6"/>
<dbReference type="InterPro" id="IPR008988">
    <property type="entry name" value="Transcriptional_repressor_C"/>
</dbReference>
<feature type="binding site" evidence="6">
    <location>
        <begin position="101"/>
        <end position="103"/>
    </location>
    <ligand>
        <name>biotin</name>
        <dbReference type="ChEBI" id="CHEBI:57586"/>
    </ligand>
</feature>
<dbReference type="EMBL" id="JAHCVJ010000001">
    <property type="protein sequence ID" value="MBT0662691.1"/>
    <property type="molecule type" value="Genomic_DNA"/>
</dbReference>
<dbReference type="Pfam" id="PF03099">
    <property type="entry name" value="BPL_LplA_LipB"/>
    <property type="match status" value="1"/>
</dbReference>
<dbReference type="GO" id="GO:0005737">
    <property type="term" value="C:cytoplasm"/>
    <property type="evidence" value="ECO:0007669"/>
    <property type="project" value="TreeGrafter"/>
</dbReference>
<keyword evidence="3 6" id="KW-0067">ATP-binding</keyword>
<feature type="DNA-binding region" description="H-T-H motif" evidence="6">
    <location>
        <begin position="30"/>
        <end position="49"/>
    </location>
</feature>
<dbReference type="SUPFAM" id="SSF46785">
    <property type="entry name" value="Winged helix' DNA-binding domain"/>
    <property type="match status" value="1"/>
</dbReference>
<keyword evidence="1 6" id="KW-0436">Ligase</keyword>
<dbReference type="Gene3D" id="1.10.10.10">
    <property type="entry name" value="Winged helix-like DNA-binding domain superfamily/Winged helix DNA-binding domain"/>
    <property type="match status" value="1"/>
</dbReference>
<dbReference type="GO" id="GO:0005524">
    <property type="term" value="F:ATP binding"/>
    <property type="evidence" value="ECO:0007669"/>
    <property type="project" value="UniProtKB-UniRule"/>
</dbReference>
<dbReference type="CDD" id="cd00090">
    <property type="entry name" value="HTH_ARSR"/>
    <property type="match status" value="1"/>
</dbReference>
<dbReference type="RefSeq" id="WP_214169493.1">
    <property type="nucleotide sequence ID" value="NZ_JAHCVJ010000001.1"/>
</dbReference>
<keyword evidence="6" id="KW-0804">Transcription</keyword>
<feature type="binding site" evidence="6">
    <location>
        <position position="196"/>
    </location>
    <ligand>
        <name>biotin</name>
        <dbReference type="ChEBI" id="CHEBI:57586"/>
    </ligand>
</feature>
<dbReference type="Gene3D" id="3.30.930.10">
    <property type="entry name" value="Bira Bifunctional Protein, Domain 2"/>
    <property type="match status" value="1"/>
</dbReference>
<dbReference type="InterPro" id="IPR036390">
    <property type="entry name" value="WH_DNA-bd_sf"/>
</dbReference>
<comment type="similarity">
    <text evidence="6">Belongs to the biotin--protein ligase family.</text>
</comment>
<gene>
    <name evidence="6" type="primary">birA</name>
    <name evidence="8" type="ORF">KI809_00105</name>
</gene>
<comment type="catalytic activity">
    <reaction evidence="5 6">
        <text>biotin + L-lysyl-[protein] + ATP = N(6)-biotinyl-L-lysyl-[protein] + AMP + diphosphate + H(+)</text>
        <dbReference type="Rhea" id="RHEA:11756"/>
        <dbReference type="Rhea" id="RHEA-COMP:9752"/>
        <dbReference type="Rhea" id="RHEA-COMP:10505"/>
        <dbReference type="ChEBI" id="CHEBI:15378"/>
        <dbReference type="ChEBI" id="CHEBI:29969"/>
        <dbReference type="ChEBI" id="CHEBI:30616"/>
        <dbReference type="ChEBI" id="CHEBI:33019"/>
        <dbReference type="ChEBI" id="CHEBI:57586"/>
        <dbReference type="ChEBI" id="CHEBI:83144"/>
        <dbReference type="ChEBI" id="CHEBI:456215"/>
        <dbReference type="EC" id="6.3.4.15"/>
    </reaction>
</comment>
<dbReference type="GO" id="GO:0006355">
    <property type="term" value="P:regulation of DNA-templated transcription"/>
    <property type="evidence" value="ECO:0007669"/>
    <property type="project" value="UniProtKB-UniRule"/>
</dbReference>
<dbReference type="InterPro" id="IPR036388">
    <property type="entry name" value="WH-like_DNA-bd_sf"/>
</dbReference>
<dbReference type="GO" id="GO:0004077">
    <property type="term" value="F:biotin--[biotin carboxyl-carrier protein] ligase activity"/>
    <property type="evidence" value="ECO:0007669"/>
    <property type="project" value="UniProtKB-UniRule"/>
</dbReference>
<dbReference type="Proteomes" id="UP000811899">
    <property type="component" value="Unassembled WGS sequence"/>
</dbReference>
<dbReference type="NCBIfam" id="TIGR00121">
    <property type="entry name" value="birA_ligase"/>
    <property type="match status" value="1"/>
</dbReference>
<evidence type="ECO:0000313" key="8">
    <source>
        <dbReference type="EMBL" id="MBT0662691.1"/>
    </source>
</evidence>
<dbReference type="InterPro" id="IPR013196">
    <property type="entry name" value="HTH_11"/>
</dbReference>
<keyword evidence="4 6" id="KW-0092">Biotin</keyword>
<evidence type="ECO:0000256" key="1">
    <source>
        <dbReference type="ARBA" id="ARBA00022598"/>
    </source>
</evidence>
<keyword evidence="6" id="KW-0805">Transcription regulation</keyword>
<dbReference type="CDD" id="cd16442">
    <property type="entry name" value="BPL"/>
    <property type="match status" value="1"/>
</dbReference>
<dbReference type="Pfam" id="PF02237">
    <property type="entry name" value="BPL_C"/>
    <property type="match status" value="1"/>
</dbReference>
<comment type="caution">
    <text evidence="6">Lacks conserved residue(s) required for the propagation of feature annotation.</text>
</comment>
<dbReference type="SUPFAM" id="SSF50037">
    <property type="entry name" value="C-terminal domain of transcriptional repressors"/>
    <property type="match status" value="1"/>
</dbReference>
<reference evidence="8 9" key="1">
    <citation type="submission" date="2021-05" db="EMBL/GenBank/DDBJ databases">
        <title>The draft genome of Geobacter pelophilus DSM 12255.</title>
        <authorList>
            <person name="Xu Z."/>
            <person name="Masuda Y."/>
            <person name="Itoh H."/>
            <person name="Senoo K."/>
        </authorList>
    </citation>
    <scope>NUCLEOTIDE SEQUENCE [LARGE SCALE GENOMIC DNA]</scope>
    <source>
        <strain evidence="8 9">DSM 12255</strain>
    </source>
</reference>
<evidence type="ECO:0000256" key="2">
    <source>
        <dbReference type="ARBA" id="ARBA00022741"/>
    </source>
</evidence>
<comment type="caution">
    <text evidence="8">The sequence shown here is derived from an EMBL/GenBank/DDBJ whole genome shotgun (WGS) entry which is preliminary data.</text>
</comment>
<proteinExistence type="inferred from homology"/>
<dbReference type="PANTHER" id="PTHR12835">
    <property type="entry name" value="BIOTIN PROTEIN LIGASE"/>
    <property type="match status" value="1"/>
</dbReference>
<keyword evidence="9" id="KW-1185">Reference proteome</keyword>
<dbReference type="InterPro" id="IPR011991">
    <property type="entry name" value="ArsR-like_HTH"/>
</dbReference>